<evidence type="ECO:0000313" key="2">
    <source>
        <dbReference type="EMBL" id="WVZ17471.1"/>
    </source>
</evidence>
<feature type="transmembrane region" description="Helical" evidence="1">
    <location>
        <begin position="26"/>
        <end position="50"/>
    </location>
</feature>
<dbReference type="EMBL" id="CP144698">
    <property type="protein sequence ID" value="WVZ17471.1"/>
    <property type="molecule type" value="Genomic_DNA"/>
</dbReference>
<reference evidence="2 3" key="1">
    <citation type="journal article" date="2023" name="Life. Sci Alliance">
        <title>Evolutionary insights into 3D genome organization and epigenetic landscape of Vigna mungo.</title>
        <authorList>
            <person name="Junaid A."/>
            <person name="Singh B."/>
            <person name="Bhatia S."/>
        </authorList>
    </citation>
    <scope>NUCLEOTIDE SEQUENCE [LARGE SCALE GENOMIC DNA]</scope>
    <source>
        <strain evidence="2">Urdbean</strain>
    </source>
</reference>
<protein>
    <submittedName>
        <fullName evidence="2">Uncharacterized protein</fullName>
    </submittedName>
</protein>
<keyword evidence="1" id="KW-1133">Transmembrane helix</keyword>
<sequence>MFTVIFFLFSACSTHQKVQRINMQILKLFVIALMPNLKVLLLTVLGSLLAMNRFNILSESAINNINTCGLLHTTSYAYIQLRTFPMKKLLKIQHLHQKVMQKPYQKFPHKQWPLKLMKDHTLTILSINMKLKPM</sequence>
<keyword evidence="1" id="KW-0472">Membrane</keyword>
<keyword evidence="1" id="KW-0812">Transmembrane</keyword>
<gene>
    <name evidence="2" type="ORF">V8G54_010453</name>
</gene>
<dbReference type="Proteomes" id="UP001374535">
    <property type="component" value="Chromosome 3"/>
</dbReference>
<keyword evidence="3" id="KW-1185">Reference proteome</keyword>
<name>A0AAQ3NVT5_VIGMU</name>
<organism evidence="2 3">
    <name type="scientific">Vigna mungo</name>
    <name type="common">Black gram</name>
    <name type="synonym">Phaseolus mungo</name>
    <dbReference type="NCBI Taxonomy" id="3915"/>
    <lineage>
        <taxon>Eukaryota</taxon>
        <taxon>Viridiplantae</taxon>
        <taxon>Streptophyta</taxon>
        <taxon>Embryophyta</taxon>
        <taxon>Tracheophyta</taxon>
        <taxon>Spermatophyta</taxon>
        <taxon>Magnoliopsida</taxon>
        <taxon>eudicotyledons</taxon>
        <taxon>Gunneridae</taxon>
        <taxon>Pentapetalae</taxon>
        <taxon>rosids</taxon>
        <taxon>fabids</taxon>
        <taxon>Fabales</taxon>
        <taxon>Fabaceae</taxon>
        <taxon>Papilionoideae</taxon>
        <taxon>50 kb inversion clade</taxon>
        <taxon>NPAAA clade</taxon>
        <taxon>indigoferoid/millettioid clade</taxon>
        <taxon>Phaseoleae</taxon>
        <taxon>Vigna</taxon>
    </lineage>
</organism>
<proteinExistence type="predicted"/>
<evidence type="ECO:0000313" key="3">
    <source>
        <dbReference type="Proteomes" id="UP001374535"/>
    </source>
</evidence>
<dbReference type="AlphaFoldDB" id="A0AAQ3NVT5"/>
<evidence type="ECO:0000256" key="1">
    <source>
        <dbReference type="SAM" id="Phobius"/>
    </source>
</evidence>
<accession>A0AAQ3NVT5</accession>